<keyword evidence="1" id="KW-1133">Transmembrane helix</keyword>
<dbReference type="EMBL" id="MCGT01000002">
    <property type="protein sequence ID" value="ORX62129.1"/>
    <property type="molecule type" value="Genomic_DNA"/>
</dbReference>
<dbReference type="Proteomes" id="UP000242146">
    <property type="component" value="Unassembled WGS sequence"/>
</dbReference>
<proteinExistence type="predicted"/>
<evidence type="ECO:0000313" key="3">
    <source>
        <dbReference type="Proteomes" id="UP000242146"/>
    </source>
</evidence>
<evidence type="ECO:0000256" key="1">
    <source>
        <dbReference type="SAM" id="Phobius"/>
    </source>
</evidence>
<dbReference type="AlphaFoldDB" id="A0A1X2GVR8"/>
<accession>A0A1X2GVR8</accession>
<organism evidence="2 3">
    <name type="scientific">Hesseltinella vesiculosa</name>
    <dbReference type="NCBI Taxonomy" id="101127"/>
    <lineage>
        <taxon>Eukaryota</taxon>
        <taxon>Fungi</taxon>
        <taxon>Fungi incertae sedis</taxon>
        <taxon>Mucoromycota</taxon>
        <taxon>Mucoromycotina</taxon>
        <taxon>Mucoromycetes</taxon>
        <taxon>Mucorales</taxon>
        <taxon>Cunninghamellaceae</taxon>
        <taxon>Hesseltinella</taxon>
    </lineage>
</organism>
<name>A0A1X2GVR8_9FUNG</name>
<keyword evidence="1" id="KW-0812">Transmembrane</keyword>
<keyword evidence="3" id="KW-1185">Reference proteome</keyword>
<feature type="transmembrane region" description="Helical" evidence="1">
    <location>
        <begin position="6"/>
        <end position="35"/>
    </location>
</feature>
<comment type="caution">
    <text evidence="2">The sequence shown here is derived from an EMBL/GenBank/DDBJ whole genome shotgun (WGS) entry which is preliminary data.</text>
</comment>
<sequence>MFPSIISFAWLNGVLCIGLGHSSPLMAFSFIVAIWRIRLEKKGEISSLGLASPKCFHRHSC</sequence>
<evidence type="ECO:0000313" key="2">
    <source>
        <dbReference type="EMBL" id="ORX62129.1"/>
    </source>
</evidence>
<reference evidence="2 3" key="1">
    <citation type="submission" date="2016-07" db="EMBL/GenBank/DDBJ databases">
        <title>Pervasive Adenine N6-methylation of Active Genes in Fungi.</title>
        <authorList>
            <consortium name="DOE Joint Genome Institute"/>
            <person name="Mondo S.J."/>
            <person name="Dannebaum R.O."/>
            <person name="Kuo R.C."/>
            <person name="Labutti K."/>
            <person name="Haridas S."/>
            <person name="Kuo A."/>
            <person name="Salamov A."/>
            <person name="Ahrendt S.R."/>
            <person name="Lipzen A."/>
            <person name="Sullivan W."/>
            <person name="Andreopoulos W.B."/>
            <person name="Clum A."/>
            <person name="Lindquist E."/>
            <person name="Daum C."/>
            <person name="Ramamoorthy G.K."/>
            <person name="Gryganskyi A."/>
            <person name="Culley D."/>
            <person name="Magnuson J.K."/>
            <person name="James T.Y."/>
            <person name="O'Malley M.A."/>
            <person name="Stajich J.E."/>
            <person name="Spatafora J.W."/>
            <person name="Visel A."/>
            <person name="Grigoriev I.V."/>
        </authorList>
    </citation>
    <scope>NUCLEOTIDE SEQUENCE [LARGE SCALE GENOMIC DNA]</scope>
    <source>
        <strain evidence="2 3">NRRL 3301</strain>
    </source>
</reference>
<protein>
    <submittedName>
        <fullName evidence="2">Uncharacterized protein</fullName>
    </submittedName>
</protein>
<keyword evidence="1" id="KW-0472">Membrane</keyword>
<gene>
    <name evidence="2" type="ORF">DM01DRAFT_19985</name>
</gene>